<dbReference type="PANTHER" id="PTHR13342">
    <property type="entry name" value="RAGULATOR COMPLEX PROTEIN LAMTOR5"/>
    <property type="match status" value="1"/>
</dbReference>
<dbReference type="GO" id="GO:0071230">
    <property type="term" value="P:cellular response to amino acid stimulus"/>
    <property type="evidence" value="ECO:0007669"/>
    <property type="project" value="TreeGrafter"/>
</dbReference>
<dbReference type="GO" id="GO:0005764">
    <property type="term" value="C:lysosome"/>
    <property type="evidence" value="ECO:0007669"/>
    <property type="project" value="UniProtKB-SubCell"/>
</dbReference>
<dbReference type="Pfam" id="PF16672">
    <property type="entry name" value="LAMTOR5"/>
    <property type="match status" value="1"/>
</dbReference>
<dbReference type="PANTHER" id="PTHR13342:SF2">
    <property type="entry name" value="RAGULATOR COMPLEX PROTEIN LAMTOR5"/>
    <property type="match status" value="1"/>
</dbReference>
<dbReference type="EnsemblMetazoa" id="AARA006624-RA">
    <property type="protein sequence ID" value="AARA006624-PA"/>
    <property type="gene ID" value="AARA006624"/>
</dbReference>
<name>A0A182HZ96_ANOAR</name>
<dbReference type="GO" id="GO:0043066">
    <property type="term" value="P:negative regulation of apoptotic process"/>
    <property type="evidence" value="ECO:0007669"/>
    <property type="project" value="InterPro"/>
</dbReference>
<evidence type="ECO:0000256" key="2">
    <source>
        <dbReference type="ARBA" id="ARBA00004496"/>
    </source>
</evidence>
<evidence type="ECO:0000313" key="8">
    <source>
        <dbReference type="Proteomes" id="UP000075840"/>
    </source>
</evidence>
<dbReference type="GO" id="GO:1904263">
    <property type="term" value="P:positive regulation of TORC1 signaling"/>
    <property type="evidence" value="ECO:0007669"/>
    <property type="project" value="TreeGrafter"/>
</dbReference>
<sequence>MEQQVDNILDKVMDVPGNIGCVLANSQGLCLGVKGNASEQSAGIIVAISDLASKLDPSSSAPVISLESNDKICMIHKQGITGAIYKQKGA</sequence>
<dbReference type="RefSeq" id="XP_040156596.1">
    <property type="nucleotide sequence ID" value="XM_040300662.1"/>
</dbReference>
<proteinExistence type="inferred from homology"/>
<dbReference type="VEuPathDB" id="VectorBase:AARA21_000681"/>
<dbReference type="Gene3D" id="3.30.450.30">
    <property type="entry name" value="Dynein light chain 2a, cytoplasmic"/>
    <property type="match status" value="1"/>
</dbReference>
<evidence type="ECO:0000256" key="5">
    <source>
        <dbReference type="ARBA" id="ARBA00023228"/>
    </source>
</evidence>
<evidence type="ECO:0000313" key="7">
    <source>
        <dbReference type="EnsemblMetazoa" id="AARA006624-PA"/>
    </source>
</evidence>
<accession>A0A182HZ96</accession>
<dbReference type="GeneID" id="120896497"/>
<dbReference type="Proteomes" id="UP000075840">
    <property type="component" value="Unassembled WGS sequence"/>
</dbReference>
<comment type="subcellular location">
    <subcellularLocation>
        <location evidence="2">Cytoplasm</location>
    </subcellularLocation>
    <subcellularLocation>
        <location evidence="1">Lysosome</location>
    </subcellularLocation>
</comment>
<keyword evidence="5" id="KW-0458">Lysosome</keyword>
<dbReference type="FunFam" id="3.30.450.30:FF:000005">
    <property type="entry name" value="Ragulator complex protein LAMTOR5 homolog"/>
    <property type="match status" value="1"/>
</dbReference>
<dbReference type="InterPro" id="IPR024135">
    <property type="entry name" value="LAMTOR5"/>
</dbReference>
<evidence type="ECO:0000256" key="3">
    <source>
        <dbReference type="ARBA" id="ARBA00007795"/>
    </source>
</evidence>
<evidence type="ECO:0000256" key="1">
    <source>
        <dbReference type="ARBA" id="ARBA00004371"/>
    </source>
</evidence>
<reference evidence="7" key="1">
    <citation type="submission" date="2022-08" db="UniProtKB">
        <authorList>
            <consortium name="EnsemblMetazoa"/>
        </authorList>
    </citation>
    <scope>IDENTIFICATION</scope>
    <source>
        <strain evidence="7">Dongola</strain>
    </source>
</reference>
<protein>
    <recommendedName>
        <fullName evidence="6">Late endosomal/lysosomal adaptor and MAPK and MTOR activator 5</fullName>
    </recommendedName>
</protein>
<keyword evidence="4" id="KW-0963">Cytoplasm</keyword>
<dbReference type="AlphaFoldDB" id="A0A182HZ96"/>
<dbReference type="KEGG" id="aara:120896497"/>
<comment type="similarity">
    <text evidence="3">Belongs to the LAMTOR5 family.</text>
</comment>
<dbReference type="VEuPathDB" id="VectorBase:AARA006624"/>
<dbReference type="EMBL" id="APCN01005504">
    <property type="status" value="NOT_ANNOTATED_CDS"/>
    <property type="molecule type" value="Genomic_DNA"/>
</dbReference>
<evidence type="ECO:0000256" key="6">
    <source>
        <dbReference type="ARBA" id="ARBA00032692"/>
    </source>
</evidence>
<organism evidence="7 8">
    <name type="scientific">Anopheles arabiensis</name>
    <name type="common">Mosquito</name>
    <dbReference type="NCBI Taxonomy" id="7173"/>
    <lineage>
        <taxon>Eukaryota</taxon>
        <taxon>Metazoa</taxon>
        <taxon>Ecdysozoa</taxon>
        <taxon>Arthropoda</taxon>
        <taxon>Hexapoda</taxon>
        <taxon>Insecta</taxon>
        <taxon>Pterygota</taxon>
        <taxon>Neoptera</taxon>
        <taxon>Endopterygota</taxon>
        <taxon>Diptera</taxon>
        <taxon>Nematocera</taxon>
        <taxon>Culicoidea</taxon>
        <taxon>Culicidae</taxon>
        <taxon>Anophelinae</taxon>
        <taxon>Anopheles</taxon>
    </lineage>
</organism>
<dbReference type="GO" id="GO:0005085">
    <property type="term" value="F:guanyl-nucleotide exchange factor activity"/>
    <property type="evidence" value="ECO:0007669"/>
    <property type="project" value="TreeGrafter"/>
</dbReference>
<keyword evidence="8" id="KW-1185">Reference proteome</keyword>
<evidence type="ECO:0000256" key="4">
    <source>
        <dbReference type="ARBA" id="ARBA00022490"/>
    </source>
</evidence>
<dbReference type="GO" id="GO:0071986">
    <property type="term" value="C:Ragulator complex"/>
    <property type="evidence" value="ECO:0007669"/>
    <property type="project" value="InterPro"/>
</dbReference>